<feature type="non-terminal residue" evidence="1">
    <location>
        <position position="1"/>
    </location>
</feature>
<dbReference type="AlphaFoldDB" id="X1P7R3"/>
<protein>
    <submittedName>
        <fullName evidence="1">Uncharacterized protein</fullName>
    </submittedName>
</protein>
<dbReference type="EMBL" id="BARV01028563">
    <property type="protein sequence ID" value="GAI35055.1"/>
    <property type="molecule type" value="Genomic_DNA"/>
</dbReference>
<proteinExistence type="predicted"/>
<comment type="caution">
    <text evidence="1">The sequence shown here is derived from an EMBL/GenBank/DDBJ whole genome shotgun (WGS) entry which is preliminary data.</text>
</comment>
<gene>
    <name evidence="1" type="ORF">S06H3_45702</name>
</gene>
<evidence type="ECO:0000313" key="1">
    <source>
        <dbReference type="EMBL" id="GAI35055.1"/>
    </source>
</evidence>
<sequence>PLSSLKALKEFNYKDFKKLLRSLGAKDIREAFISFRRQDKAERDLPGSKPRDNHELVGEILEWLDRCINWTKATTLTRKGTEQFLKDSLRYLGSNRLNELFKQEAQMTYPNAFNFLTKTLPKELKDNKKVA</sequence>
<organism evidence="1">
    <name type="scientific">marine sediment metagenome</name>
    <dbReference type="NCBI Taxonomy" id="412755"/>
    <lineage>
        <taxon>unclassified sequences</taxon>
        <taxon>metagenomes</taxon>
        <taxon>ecological metagenomes</taxon>
    </lineage>
</organism>
<reference evidence="1" key="1">
    <citation type="journal article" date="2014" name="Front. Microbiol.">
        <title>High frequency of phylogenetically diverse reductive dehalogenase-homologous genes in deep subseafloor sedimentary metagenomes.</title>
        <authorList>
            <person name="Kawai M."/>
            <person name="Futagami T."/>
            <person name="Toyoda A."/>
            <person name="Takaki Y."/>
            <person name="Nishi S."/>
            <person name="Hori S."/>
            <person name="Arai W."/>
            <person name="Tsubouchi T."/>
            <person name="Morono Y."/>
            <person name="Uchiyama I."/>
            <person name="Ito T."/>
            <person name="Fujiyama A."/>
            <person name="Inagaki F."/>
            <person name="Takami H."/>
        </authorList>
    </citation>
    <scope>NUCLEOTIDE SEQUENCE</scope>
    <source>
        <strain evidence="1">Expedition CK06-06</strain>
    </source>
</reference>
<accession>X1P7R3</accession>
<name>X1P7R3_9ZZZZ</name>